<organism evidence="1 2">
    <name type="scientific">Pleurodeles waltl</name>
    <name type="common">Iberian ribbed newt</name>
    <dbReference type="NCBI Taxonomy" id="8319"/>
    <lineage>
        <taxon>Eukaryota</taxon>
        <taxon>Metazoa</taxon>
        <taxon>Chordata</taxon>
        <taxon>Craniata</taxon>
        <taxon>Vertebrata</taxon>
        <taxon>Euteleostomi</taxon>
        <taxon>Amphibia</taxon>
        <taxon>Batrachia</taxon>
        <taxon>Caudata</taxon>
        <taxon>Salamandroidea</taxon>
        <taxon>Salamandridae</taxon>
        <taxon>Pleurodelinae</taxon>
        <taxon>Pleurodeles</taxon>
    </lineage>
</organism>
<evidence type="ECO:0000313" key="2">
    <source>
        <dbReference type="Proteomes" id="UP001066276"/>
    </source>
</evidence>
<gene>
    <name evidence="1" type="ORF">NDU88_000305</name>
</gene>
<accession>A0AAV7S950</accession>
<dbReference type="AlphaFoldDB" id="A0AAV7S950"/>
<dbReference type="Proteomes" id="UP001066276">
    <property type="component" value="Chromosome 4_2"/>
</dbReference>
<proteinExistence type="predicted"/>
<protein>
    <submittedName>
        <fullName evidence="1">Uncharacterized protein</fullName>
    </submittedName>
</protein>
<sequence>MYPHVAQALQLLQEAGHLDLLATGTDCRAHPALQAASGVAAPSRWRGKTGESAGFWAGAERLHGTARLRWPRPLWARQPLHKVARRAAGGAGAARE</sequence>
<reference evidence="1" key="1">
    <citation type="journal article" date="2022" name="bioRxiv">
        <title>Sequencing and chromosome-scale assembly of the giantPleurodeles waltlgenome.</title>
        <authorList>
            <person name="Brown T."/>
            <person name="Elewa A."/>
            <person name="Iarovenko S."/>
            <person name="Subramanian E."/>
            <person name="Araus A.J."/>
            <person name="Petzold A."/>
            <person name="Susuki M."/>
            <person name="Suzuki K.-i.T."/>
            <person name="Hayashi T."/>
            <person name="Toyoda A."/>
            <person name="Oliveira C."/>
            <person name="Osipova E."/>
            <person name="Leigh N.D."/>
            <person name="Simon A."/>
            <person name="Yun M.H."/>
        </authorList>
    </citation>
    <scope>NUCLEOTIDE SEQUENCE</scope>
    <source>
        <strain evidence="1">20211129_DDA</strain>
        <tissue evidence="1">Liver</tissue>
    </source>
</reference>
<evidence type="ECO:0000313" key="1">
    <source>
        <dbReference type="EMBL" id="KAJ1159800.1"/>
    </source>
</evidence>
<comment type="caution">
    <text evidence="1">The sequence shown here is derived from an EMBL/GenBank/DDBJ whole genome shotgun (WGS) entry which is preliminary data.</text>
</comment>
<keyword evidence="2" id="KW-1185">Reference proteome</keyword>
<name>A0AAV7S950_PLEWA</name>
<dbReference type="EMBL" id="JANPWB010000008">
    <property type="protein sequence ID" value="KAJ1159800.1"/>
    <property type="molecule type" value="Genomic_DNA"/>
</dbReference>